<reference evidence="1 2" key="1">
    <citation type="submission" date="2023-03" db="EMBL/GenBank/DDBJ databases">
        <title>Bacillus Genome Sequencing.</title>
        <authorList>
            <person name="Dunlap C."/>
        </authorList>
    </citation>
    <scope>NUCLEOTIDE SEQUENCE [LARGE SCALE GENOMIC DNA]</scope>
    <source>
        <strain evidence="1 2">B-23453</strain>
    </source>
</reference>
<dbReference type="Proteomes" id="UP001341444">
    <property type="component" value="Unassembled WGS sequence"/>
</dbReference>
<evidence type="ECO:0000313" key="1">
    <source>
        <dbReference type="EMBL" id="MED1201782.1"/>
    </source>
</evidence>
<name>A0ABU6MEU3_9BACI</name>
<dbReference type="RefSeq" id="WP_066268408.1">
    <property type="nucleotide sequence ID" value="NZ_JARMAB010000003.1"/>
</dbReference>
<gene>
    <name evidence="1" type="ORF">P4T90_01620</name>
</gene>
<protein>
    <submittedName>
        <fullName evidence="1">Uncharacterized protein</fullName>
    </submittedName>
</protein>
<sequence length="312" mass="36651">MNREEQLLSLPYRQRQFIYIVDDYNGLQSRNGNFFQDAGDVVFNTFTDTLQDTWNPWRIGENWQQGKWWKLPLIGEVNLVTNAFEKIQGKIDEKDLSKIEVWKNEDIKPMVLDHNTKLKFQVGHPLKNTVYVAHPVKEGTYFPFANFHRFTFEHKWAEVMRLLRHLGAIEIKVIHKTGWKREFAANLNLGVPLDGIPVDSEVNYQSMGNSTSDIITEFHFPENNKVPKLPDNLVWYHHEETWKEIADGRLNSNLKDFSLELHYKEDFNVNASIRAKVQEYGLGLGGSFEKHESTTWILQGTFNSRKKHFWNI</sequence>
<comment type="caution">
    <text evidence="1">The sequence shown here is derived from an EMBL/GenBank/DDBJ whole genome shotgun (WGS) entry which is preliminary data.</text>
</comment>
<evidence type="ECO:0000313" key="2">
    <source>
        <dbReference type="Proteomes" id="UP001341444"/>
    </source>
</evidence>
<proteinExistence type="predicted"/>
<dbReference type="EMBL" id="JARMAB010000003">
    <property type="protein sequence ID" value="MED1201782.1"/>
    <property type="molecule type" value="Genomic_DNA"/>
</dbReference>
<organism evidence="1 2">
    <name type="scientific">Heyndrickxia acidicola</name>
    <dbReference type="NCBI Taxonomy" id="209389"/>
    <lineage>
        <taxon>Bacteria</taxon>
        <taxon>Bacillati</taxon>
        <taxon>Bacillota</taxon>
        <taxon>Bacilli</taxon>
        <taxon>Bacillales</taxon>
        <taxon>Bacillaceae</taxon>
        <taxon>Heyndrickxia</taxon>
    </lineage>
</organism>
<keyword evidence="2" id="KW-1185">Reference proteome</keyword>
<accession>A0ABU6MEU3</accession>